<accession>A0ABT1FWN8</accession>
<name>A0ABT1FWN8_9BACT</name>
<gene>
    <name evidence="1" type="ORF">NCI00_21925</name>
</gene>
<reference evidence="1 2" key="1">
    <citation type="submission" date="2022-06" db="EMBL/GenBank/DDBJ databases">
        <title>Runella sp. S5 genome sequencing.</title>
        <authorList>
            <person name="Park S."/>
        </authorList>
    </citation>
    <scope>NUCLEOTIDE SEQUENCE [LARGE SCALE GENOMIC DNA]</scope>
    <source>
        <strain evidence="1 2">S5</strain>
    </source>
</reference>
<proteinExistence type="predicted"/>
<organism evidence="1 2">
    <name type="scientific">Runella salmonicolor</name>
    <dbReference type="NCBI Taxonomy" id="2950278"/>
    <lineage>
        <taxon>Bacteria</taxon>
        <taxon>Pseudomonadati</taxon>
        <taxon>Bacteroidota</taxon>
        <taxon>Cytophagia</taxon>
        <taxon>Cytophagales</taxon>
        <taxon>Spirosomataceae</taxon>
        <taxon>Runella</taxon>
    </lineage>
</organism>
<evidence type="ECO:0000313" key="1">
    <source>
        <dbReference type="EMBL" id="MCP1385113.1"/>
    </source>
</evidence>
<comment type="caution">
    <text evidence="1">The sequence shown here is derived from an EMBL/GenBank/DDBJ whole genome shotgun (WGS) entry which is preliminary data.</text>
</comment>
<sequence>MDKNLEILKNLSLERLEESFKSISESPNKEDEQGKKRRESYKNAYPFFVQYFAGVEEITIDNLVIAAHFVYGWMPTILTFEFAHIDKVLESLNKVKRGNLLNSSEIVEIKACVNNSLVGTSKLLHFINPDKYAIWDSNIYAYLKETKKHYGVDNVDLYLGYLKKLGEITNEDKFKDFHNAINSKVKYNVTPMRAIEYVMFHAHPKSESTE</sequence>
<evidence type="ECO:0000313" key="2">
    <source>
        <dbReference type="Proteomes" id="UP001204772"/>
    </source>
</evidence>
<dbReference type="EMBL" id="JAMZEL010000011">
    <property type="protein sequence ID" value="MCP1385113.1"/>
    <property type="molecule type" value="Genomic_DNA"/>
</dbReference>
<dbReference type="RefSeq" id="WP_253531232.1">
    <property type="nucleotide sequence ID" value="NZ_JAMZEL010000011.1"/>
</dbReference>
<protein>
    <submittedName>
        <fullName evidence="1">Uncharacterized protein</fullName>
    </submittedName>
</protein>
<dbReference type="Proteomes" id="UP001204772">
    <property type="component" value="Unassembled WGS sequence"/>
</dbReference>
<keyword evidence="2" id="KW-1185">Reference proteome</keyword>